<protein>
    <submittedName>
        <fullName evidence="1">Uncharacterized protein</fullName>
    </submittedName>
</protein>
<comment type="caution">
    <text evidence="1">The sequence shown here is derived from an EMBL/GenBank/DDBJ whole genome shotgun (WGS) entry which is preliminary data.</text>
</comment>
<organism evidence="1 2">
    <name type="scientific">Leucogyrophana mollusca</name>
    <dbReference type="NCBI Taxonomy" id="85980"/>
    <lineage>
        <taxon>Eukaryota</taxon>
        <taxon>Fungi</taxon>
        <taxon>Dikarya</taxon>
        <taxon>Basidiomycota</taxon>
        <taxon>Agaricomycotina</taxon>
        <taxon>Agaricomycetes</taxon>
        <taxon>Agaricomycetidae</taxon>
        <taxon>Boletales</taxon>
        <taxon>Boletales incertae sedis</taxon>
        <taxon>Leucogyrophana</taxon>
    </lineage>
</organism>
<gene>
    <name evidence="1" type="ORF">BV22DRAFT_1040797</name>
</gene>
<evidence type="ECO:0000313" key="1">
    <source>
        <dbReference type="EMBL" id="KAH7919540.1"/>
    </source>
</evidence>
<dbReference type="EMBL" id="MU266651">
    <property type="protein sequence ID" value="KAH7919540.1"/>
    <property type="molecule type" value="Genomic_DNA"/>
</dbReference>
<proteinExistence type="predicted"/>
<evidence type="ECO:0000313" key="2">
    <source>
        <dbReference type="Proteomes" id="UP000790709"/>
    </source>
</evidence>
<name>A0ACB8B1J8_9AGAM</name>
<sequence length="53" mass="5816">MDVAGRSQGPRVQLPGWYLRDVLTRPTSTIVVLMLMTYLNVVVLCGSVQVGPK</sequence>
<reference evidence="1" key="1">
    <citation type="journal article" date="2021" name="New Phytol.">
        <title>Evolutionary innovations through gain and loss of genes in the ectomycorrhizal Boletales.</title>
        <authorList>
            <person name="Wu G."/>
            <person name="Miyauchi S."/>
            <person name="Morin E."/>
            <person name="Kuo A."/>
            <person name="Drula E."/>
            <person name="Varga T."/>
            <person name="Kohler A."/>
            <person name="Feng B."/>
            <person name="Cao Y."/>
            <person name="Lipzen A."/>
            <person name="Daum C."/>
            <person name="Hundley H."/>
            <person name="Pangilinan J."/>
            <person name="Johnson J."/>
            <person name="Barry K."/>
            <person name="LaButti K."/>
            <person name="Ng V."/>
            <person name="Ahrendt S."/>
            <person name="Min B."/>
            <person name="Choi I.G."/>
            <person name="Park H."/>
            <person name="Plett J.M."/>
            <person name="Magnuson J."/>
            <person name="Spatafora J.W."/>
            <person name="Nagy L.G."/>
            <person name="Henrissat B."/>
            <person name="Grigoriev I.V."/>
            <person name="Yang Z.L."/>
            <person name="Xu J."/>
            <person name="Martin F.M."/>
        </authorList>
    </citation>
    <scope>NUCLEOTIDE SEQUENCE</scope>
    <source>
        <strain evidence="1">KUC20120723A-06</strain>
    </source>
</reference>
<keyword evidence="2" id="KW-1185">Reference proteome</keyword>
<dbReference type="Proteomes" id="UP000790709">
    <property type="component" value="Unassembled WGS sequence"/>
</dbReference>
<accession>A0ACB8B1J8</accession>